<name>A0A6G1F6A5_9ORYZ</name>
<evidence type="ECO:0000313" key="3">
    <source>
        <dbReference type="Proteomes" id="UP000479710"/>
    </source>
</evidence>
<feature type="compositionally biased region" description="Gly residues" evidence="1">
    <location>
        <begin position="69"/>
        <end position="89"/>
    </location>
</feature>
<dbReference type="AlphaFoldDB" id="A0A6G1F6A5"/>
<gene>
    <name evidence="2" type="ORF">E2562_010355</name>
</gene>
<evidence type="ECO:0000313" key="2">
    <source>
        <dbReference type="EMBL" id="KAF0932446.1"/>
    </source>
</evidence>
<accession>A0A6G1F6A5</accession>
<sequence>MAPAPFSSDMGGYPSRSAACPFLPSSTSPSLEPAVRRPRNVKDRGDVRISWLGSHRICGLRSQIRPHGGADGAGDGGSSRSVDGGGGRGFFLARGQR</sequence>
<organism evidence="2 3">
    <name type="scientific">Oryza meyeriana var. granulata</name>
    <dbReference type="NCBI Taxonomy" id="110450"/>
    <lineage>
        <taxon>Eukaryota</taxon>
        <taxon>Viridiplantae</taxon>
        <taxon>Streptophyta</taxon>
        <taxon>Embryophyta</taxon>
        <taxon>Tracheophyta</taxon>
        <taxon>Spermatophyta</taxon>
        <taxon>Magnoliopsida</taxon>
        <taxon>Liliopsida</taxon>
        <taxon>Poales</taxon>
        <taxon>Poaceae</taxon>
        <taxon>BOP clade</taxon>
        <taxon>Oryzoideae</taxon>
        <taxon>Oryzeae</taxon>
        <taxon>Oryzinae</taxon>
        <taxon>Oryza</taxon>
        <taxon>Oryza meyeriana</taxon>
    </lineage>
</organism>
<dbReference type="Proteomes" id="UP000479710">
    <property type="component" value="Unassembled WGS sequence"/>
</dbReference>
<reference evidence="2 3" key="1">
    <citation type="submission" date="2019-11" db="EMBL/GenBank/DDBJ databases">
        <title>Whole genome sequence of Oryza granulata.</title>
        <authorList>
            <person name="Li W."/>
        </authorList>
    </citation>
    <scope>NUCLEOTIDE SEQUENCE [LARGE SCALE GENOMIC DNA]</scope>
    <source>
        <strain evidence="3">cv. Menghai</strain>
        <tissue evidence="2">Leaf</tissue>
    </source>
</reference>
<feature type="region of interest" description="Disordered" evidence="1">
    <location>
        <begin position="62"/>
        <end position="97"/>
    </location>
</feature>
<dbReference type="EMBL" id="SPHZ02000001">
    <property type="protein sequence ID" value="KAF0932446.1"/>
    <property type="molecule type" value="Genomic_DNA"/>
</dbReference>
<feature type="region of interest" description="Disordered" evidence="1">
    <location>
        <begin position="1"/>
        <end position="43"/>
    </location>
</feature>
<evidence type="ECO:0000256" key="1">
    <source>
        <dbReference type="SAM" id="MobiDB-lite"/>
    </source>
</evidence>
<proteinExistence type="predicted"/>
<keyword evidence="3" id="KW-1185">Reference proteome</keyword>
<comment type="caution">
    <text evidence="2">The sequence shown here is derived from an EMBL/GenBank/DDBJ whole genome shotgun (WGS) entry which is preliminary data.</text>
</comment>
<protein>
    <submittedName>
        <fullName evidence="2">Uncharacterized protein</fullName>
    </submittedName>
</protein>